<dbReference type="RefSeq" id="WP_160625988.1">
    <property type="nucleotide sequence ID" value="NZ_CP047593.1"/>
</dbReference>
<evidence type="ECO:0000256" key="5">
    <source>
        <dbReference type="ARBA" id="ARBA00022556"/>
    </source>
</evidence>
<keyword evidence="4 10" id="KW-0444">Lipid biosynthesis</keyword>
<comment type="similarity">
    <text evidence="10">Belongs to the LpxB family.</text>
</comment>
<evidence type="ECO:0000256" key="8">
    <source>
        <dbReference type="ARBA" id="ARBA00023098"/>
    </source>
</evidence>
<evidence type="ECO:0000313" key="12">
    <source>
        <dbReference type="Proteomes" id="UP000464954"/>
    </source>
</evidence>
<protein>
    <recommendedName>
        <fullName evidence="3 10">Lipid-A-disaccharide synthase</fullName>
        <ecNumber evidence="2 10">2.4.1.182</ecNumber>
    </recommendedName>
</protein>
<dbReference type="HAMAP" id="MF_00392">
    <property type="entry name" value="LpxB"/>
    <property type="match status" value="1"/>
</dbReference>
<evidence type="ECO:0000256" key="4">
    <source>
        <dbReference type="ARBA" id="ARBA00022516"/>
    </source>
</evidence>
<comment type="pathway">
    <text evidence="10">Bacterial outer membrane biogenesis; LPS lipid A biosynthesis.</text>
</comment>
<evidence type="ECO:0000256" key="3">
    <source>
        <dbReference type="ARBA" id="ARBA00020902"/>
    </source>
</evidence>
<dbReference type="EC" id="2.4.1.182" evidence="2 10"/>
<keyword evidence="12" id="KW-1185">Reference proteome</keyword>
<name>A0A6P1M5R9_9BACT</name>
<dbReference type="GO" id="GO:0009245">
    <property type="term" value="P:lipid A biosynthetic process"/>
    <property type="evidence" value="ECO:0007669"/>
    <property type="project" value="UniProtKB-UniRule"/>
</dbReference>
<sequence>MKKNLLVIAGEASGDMHGADVIRELRRNRSDLDIWGLGGERLREEGVETLHDIKELDVLGFVEVLRRYPFFKKVFNEVLAGADRRKPDAALLIDYPGFNLRLASELKKRGIQVLYYVCPQVWAWNRGRIPKMAQIIDRLMVIFPFEVDVFKGVDLKVDFVGHPMVDELRAFRDSEPEPLPWNGEKKIALLPGSRKQEIHYILEPLLEAARLLEDSRPDLSFIVPVPERRLGLVEEILQKSKKAPRNLAVVAGQAREVLKQADAAFVASGTATLEAALLHCPTVLVYRGSWMNEMFVRMLIRIPWLGIANIVANKEIMPERLQRDMDPNKLAATIDPLMNDTPERAAMLENFQALEKLLGSGSPAKRVAQIIADSI</sequence>
<dbReference type="AlphaFoldDB" id="A0A6P1M5R9"/>
<keyword evidence="5 10" id="KW-0441">Lipid A biosynthesis</keyword>
<evidence type="ECO:0000313" key="11">
    <source>
        <dbReference type="EMBL" id="QHI67954.1"/>
    </source>
</evidence>
<evidence type="ECO:0000256" key="2">
    <source>
        <dbReference type="ARBA" id="ARBA00012687"/>
    </source>
</evidence>
<reference evidence="11 12" key="1">
    <citation type="submission" date="2020-01" db="EMBL/GenBank/DDBJ databases">
        <title>Ponticoccus aerotolerans gen. nov., sp. nov., an anaerobic bacterium and proposal of Ponticoccusceae fam. nov., Ponticoccusles ord. nov. and Ponticoccuse classis nov. in the phylum Kiritimatiellaeota.</title>
        <authorList>
            <person name="Zhou L.Y."/>
            <person name="Du Z.J."/>
        </authorList>
    </citation>
    <scope>NUCLEOTIDE SEQUENCE [LARGE SCALE GENOMIC DNA]</scope>
    <source>
        <strain evidence="11 12">S-5007</strain>
    </source>
</reference>
<dbReference type="Gene3D" id="3.40.50.2000">
    <property type="entry name" value="Glycogen Phosphorylase B"/>
    <property type="match status" value="2"/>
</dbReference>
<evidence type="ECO:0000256" key="7">
    <source>
        <dbReference type="ARBA" id="ARBA00022679"/>
    </source>
</evidence>
<dbReference type="NCBIfam" id="TIGR00215">
    <property type="entry name" value="lpxB"/>
    <property type="match status" value="1"/>
</dbReference>
<evidence type="ECO:0000256" key="6">
    <source>
        <dbReference type="ARBA" id="ARBA00022676"/>
    </source>
</evidence>
<keyword evidence="7 10" id="KW-0808">Transferase</keyword>
<evidence type="ECO:0000256" key="9">
    <source>
        <dbReference type="ARBA" id="ARBA00048975"/>
    </source>
</evidence>
<comment type="catalytic activity">
    <reaction evidence="9 10">
        <text>a lipid X + a UDP-2-N,3-O-bis[(3R)-3-hydroxyacyl]-alpha-D-glucosamine = a lipid A disaccharide + UDP + H(+)</text>
        <dbReference type="Rhea" id="RHEA:67828"/>
        <dbReference type="ChEBI" id="CHEBI:15378"/>
        <dbReference type="ChEBI" id="CHEBI:58223"/>
        <dbReference type="ChEBI" id="CHEBI:137748"/>
        <dbReference type="ChEBI" id="CHEBI:176338"/>
        <dbReference type="ChEBI" id="CHEBI:176343"/>
        <dbReference type="EC" id="2.4.1.182"/>
    </reaction>
</comment>
<dbReference type="PANTHER" id="PTHR30372:SF4">
    <property type="entry name" value="LIPID-A-DISACCHARIDE SYNTHASE, MITOCHONDRIAL-RELATED"/>
    <property type="match status" value="1"/>
</dbReference>
<evidence type="ECO:0000256" key="10">
    <source>
        <dbReference type="HAMAP-Rule" id="MF_00392"/>
    </source>
</evidence>
<proteinExistence type="inferred from homology"/>
<accession>A0A6P1M5R9</accession>
<dbReference type="UniPathway" id="UPA00973"/>
<dbReference type="EMBL" id="CP047593">
    <property type="protein sequence ID" value="QHI67954.1"/>
    <property type="molecule type" value="Genomic_DNA"/>
</dbReference>
<dbReference type="Proteomes" id="UP000464954">
    <property type="component" value="Chromosome"/>
</dbReference>
<dbReference type="PANTHER" id="PTHR30372">
    <property type="entry name" value="LIPID-A-DISACCHARIDE SYNTHASE"/>
    <property type="match status" value="1"/>
</dbReference>
<keyword evidence="6 10" id="KW-0328">Glycosyltransferase</keyword>
<dbReference type="Pfam" id="PF02684">
    <property type="entry name" value="LpxB"/>
    <property type="match status" value="1"/>
</dbReference>
<comment type="function">
    <text evidence="1 10">Condensation of UDP-2,3-diacylglucosamine and 2,3-diacylglucosamine-1-phosphate to form lipid A disaccharide, a precursor of lipid A, a phosphorylated glycolipid that anchors the lipopolysaccharide to the outer membrane of the cell.</text>
</comment>
<organism evidence="11 12">
    <name type="scientific">Tichowtungia aerotolerans</name>
    <dbReference type="NCBI Taxonomy" id="2697043"/>
    <lineage>
        <taxon>Bacteria</taxon>
        <taxon>Pseudomonadati</taxon>
        <taxon>Kiritimatiellota</taxon>
        <taxon>Tichowtungiia</taxon>
        <taxon>Tichowtungiales</taxon>
        <taxon>Tichowtungiaceae</taxon>
        <taxon>Tichowtungia</taxon>
    </lineage>
</organism>
<dbReference type="KEGG" id="taer:GT409_00320"/>
<gene>
    <name evidence="10 11" type="primary">lpxB</name>
    <name evidence="11" type="ORF">GT409_00320</name>
</gene>
<dbReference type="InterPro" id="IPR003835">
    <property type="entry name" value="Glyco_trans_19"/>
</dbReference>
<evidence type="ECO:0000256" key="1">
    <source>
        <dbReference type="ARBA" id="ARBA00002056"/>
    </source>
</evidence>
<dbReference type="GO" id="GO:0005543">
    <property type="term" value="F:phospholipid binding"/>
    <property type="evidence" value="ECO:0007669"/>
    <property type="project" value="TreeGrafter"/>
</dbReference>
<keyword evidence="8 10" id="KW-0443">Lipid metabolism</keyword>
<dbReference type="SUPFAM" id="SSF53756">
    <property type="entry name" value="UDP-Glycosyltransferase/glycogen phosphorylase"/>
    <property type="match status" value="1"/>
</dbReference>
<dbReference type="GO" id="GO:0016020">
    <property type="term" value="C:membrane"/>
    <property type="evidence" value="ECO:0007669"/>
    <property type="project" value="GOC"/>
</dbReference>
<dbReference type="GO" id="GO:0008915">
    <property type="term" value="F:lipid-A-disaccharide synthase activity"/>
    <property type="evidence" value="ECO:0007669"/>
    <property type="project" value="UniProtKB-UniRule"/>
</dbReference>